<dbReference type="AlphaFoldDB" id="A0A9D1D036"/>
<sequence length="142" mass="16209">MPPYHFEEYVLPAYQKRCRLLHEGGKFVYAHWDGDTKDLLPYARQTGLDGIEAITPLPQGDVTLEEVKEALGDDVWLIDGVAAILFDREFPVEELVRQVETCIRLFAPKLILGISDELSSTGDIERVRLVGKMVEKYNQLFQ</sequence>
<dbReference type="SUPFAM" id="SSF51726">
    <property type="entry name" value="UROD/MetE-like"/>
    <property type="match status" value="1"/>
</dbReference>
<dbReference type="EMBL" id="DVFT01000057">
    <property type="protein sequence ID" value="HIQ95735.1"/>
    <property type="molecule type" value="Genomic_DNA"/>
</dbReference>
<reference evidence="2" key="2">
    <citation type="journal article" date="2021" name="PeerJ">
        <title>Extensive microbial diversity within the chicken gut microbiome revealed by metagenomics and culture.</title>
        <authorList>
            <person name="Gilroy R."/>
            <person name="Ravi A."/>
            <person name="Getino M."/>
            <person name="Pursley I."/>
            <person name="Horton D.L."/>
            <person name="Alikhan N.F."/>
            <person name="Baker D."/>
            <person name="Gharbi K."/>
            <person name="Hall N."/>
            <person name="Watson M."/>
            <person name="Adriaenssens E.M."/>
            <person name="Foster-Nyarko E."/>
            <person name="Jarju S."/>
            <person name="Secka A."/>
            <person name="Antonio M."/>
            <person name="Oren A."/>
            <person name="Chaudhuri R.R."/>
            <person name="La Ragione R."/>
            <person name="Hildebrand F."/>
            <person name="Pallen M.J."/>
        </authorList>
    </citation>
    <scope>NUCLEOTIDE SEQUENCE</scope>
    <source>
        <strain evidence="2">ChiSjej3B21-11622</strain>
    </source>
</reference>
<dbReference type="Pfam" id="PF01208">
    <property type="entry name" value="URO-D"/>
    <property type="match status" value="1"/>
</dbReference>
<dbReference type="InterPro" id="IPR038071">
    <property type="entry name" value="UROD/MetE-like_sf"/>
</dbReference>
<comment type="caution">
    <text evidence="2">The sequence shown here is derived from an EMBL/GenBank/DDBJ whole genome shotgun (WGS) entry which is preliminary data.</text>
</comment>
<evidence type="ECO:0000259" key="1">
    <source>
        <dbReference type="Pfam" id="PF01208"/>
    </source>
</evidence>
<name>A0A9D1D036_9FIRM</name>
<accession>A0A9D1D036</accession>
<evidence type="ECO:0000313" key="2">
    <source>
        <dbReference type="EMBL" id="HIQ95735.1"/>
    </source>
</evidence>
<reference evidence="2" key="1">
    <citation type="submission" date="2020-10" db="EMBL/GenBank/DDBJ databases">
        <authorList>
            <person name="Gilroy R."/>
        </authorList>
    </citation>
    <scope>NUCLEOTIDE SEQUENCE</scope>
    <source>
        <strain evidence="2">ChiSjej3B21-11622</strain>
    </source>
</reference>
<dbReference type="Proteomes" id="UP000886886">
    <property type="component" value="Unassembled WGS sequence"/>
</dbReference>
<evidence type="ECO:0000313" key="3">
    <source>
        <dbReference type="Proteomes" id="UP000886886"/>
    </source>
</evidence>
<organism evidence="2 3">
    <name type="scientific">Candidatus Limivivens merdigallinarum</name>
    <dbReference type="NCBI Taxonomy" id="2840859"/>
    <lineage>
        <taxon>Bacteria</taxon>
        <taxon>Bacillati</taxon>
        <taxon>Bacillota</taxon>
        <taxon>Clostridia</taxon>
        <taxon>Lachnospirales</taxon>
        <taxon>Lachnospiraceae</taxon>
        <taxon>Lachnospiraceae incertae sedis</taxon>
        <taxon>Candidatus Limivivens</taxon>
    </lineage>
</organism>
<protein>
    <recommendedName>
        <fullName evidence="1">Uroporphyrinogen decarboxylase (URO-D) domain-containing protein</fullName>
    </recommendedName>
</protein>
<proteinExistence type="predicted"/>
<feature type="domain" description="Uroporphyrinogen decarboxylase (URO-D)" evidence="1">
    <location>
        <begin position="2"/>
        <end position="136"/>
    </location>
</feature>
<gene>
    <name evidence="2" type="ORF">IAB26_04150</name>
</gene>
<dbReference type="Gene3D" id="3.20.20.210">
    <property type="match status" value="1"/>
</dbReference>
<dbReference type="InterPro" id="IPR000257">
    <property type="entry name" value="Uroporphyrinogen_deCOase"/>
</dbReference>